<gene>
    <name evidence="3" type="ORF">QNN03_12600</name>
</gene>
<reference evidence="3 4" key="1">
    <citation type="submission" date="2023-05" db="EMBL/GenBank/DDBJ databases">
        <title>Streptomyces fuscus sp. nov., a brown-black pigment producing actinomyces isolated from dry sand of Sea duck farm.</title>
        <authorList>
            <person name="Xie J."/>
            <person name="Shen N."/>
        </authorList>
    </citation>
    <scope>NUCLEOTIDE SEQUENCE [LARGE SCALE GENOMIC DNA]</scope>
    <source>
        <strain evidence="3 4">GXMU-J15</strain>
    </source>
</reference>
<accession>A0ABT7J0H8</accession>
<dbReference type="EMBL" id="JASJUS010000009">
    <property type="protein sequence ID" value="MDL2077282.1"/>
    <property type="molecule type" value="Genomic_DNA"/>
</dbReference>
<feature type="compositionally biased region" description="Basic and acidic residues" evidence="1">
    <location>
        <begin position="294"/>
        <end position="315"/>
    </location>
</feature>
<feature type="compositionally biased region" description="Basic and acidic residues" evidence="1">
    <location>
        <begin position="257"/>
        <end position="272"/>
    </location>
</feature>
<keyword evidence="4" id="KW-1185">Reference proteome</keyword>
<feature type="compositionally biased region" description="Basic and acidic residues" evidence="1">
    <location>
        <begin position="199"/>
        <end position="208"/>
    </location>
</feature>
<name>A0ABT7J0H8_9ACTN</name>
<dbReference type="Proteomes" id="UP001241926">
    <property type="component" value="Unassembled WGS sequence"/>
</dbReference>
<feature type="region of interest" description="Disordered" evidence="1">
    <location>
        <begin position="253"/>
        <end position="338"/>
    </location>
</feature>
<feature type="compositionally biased region" description="Low complexity" evidence="1">
    <location>
        <begin position="317"/>
        <end position="338"/>
    </location>
</feature>
<sequence length="338" mass="35145">MADERFRWLDPETAERLLNGEPLDAVDAADRDEAERLAKTLEALTAEPAPISTELPGEAAALAAFRAARTPRDAASGAPAGEDAADVGLVRIGTPVERTRAPRWARRARFGLAAALAVGMLGGVAVAAGTGALPTPFDGDEPTPAASVSAAAPDRPQTSPSPKNTLGGEPPSGRELSGTVQPPATPHRPGTRPDPTPGDGHKDTDEGWSRTAVAAACRDFRAGRHLSDERRQALETLAGHPGRVAKYCKGLLAGFGGDHERTKPDGPGKDHDGDDDQDDDDRDRGRGHGNGHGHGKDHDGDGHGRNHGRGDDRHARSTATPADSPAAAALARAQRPAR</sequence>
<evidence type="ECO:0000313" key="3">
    <source>
        <dbReference type="EMBL" id="MDL2077282.1"/>
    </source>
</evidence>
<comment type="caution">
    <text evidence="3">The sequence shown here is derived from an EMBL/GenBank/DDBJ whole genome shotgun (WGS) entry which is preliminary data.</text>
</comment>
<organism evidence="3 4">
    <name type="scientific">Streptomyces fuscus</name>
    <dbReference type="NCBI Taxonomy" id="3048495"/>
    <lineage>
        <taxon>Bacteria</taxon>
        <taxon>Bacillati</taxon>
        <taxon>Actinomycetota</taxon>
        <taxon>Actinomycetes</taxon>
        <taxon>Kitasatosporales</taxon>
        <taxon>Streptomycetaceae</taxon>
        <taxon>Streptomyces</taxon>
    </lineage>
</organism>
<protein>
    <recommendedName>
        <fullName evidence="5">Extensin</fullName>
    </recommendedName>
</protein>
<keyword evidence="2" id="KW-0812">Transmembrane</keyword>
<keyword evidence="2" id="KW-1133">Transmembrane helix</keyword>
<evidence type="ECO:0000313" key="4">
    <source>
        <dbReference type="Proteomes" id="UP001241926"/>
    </source>
</evidence>
<feature type="transmembrane region" description="Helical" evidence="2">
    <location>
        <begin position="110"/>
        <end position="133"/>
    </location>
</feature>
<evidence type="ECO:0008006" key="5">
    <source>
        <dbReference type="Google" id="ProtNLM"/>
    </source>
</evidence>
<feature type="region of interest" description="Disordered" evidence="1">
    <location>
        <begin position="135"/>
        <end position="210"/>
    </location>
</feature>
<evidence type="ECO:0000256" key="2">
    <source>
        <dbReference type="SAM" id="Phobius"/>
    </source>
</evidence>
<dbReference type="RefSeq" id="WP_285432424.1">
    <property type="nucleotide sequence ID" value="NZ_JASJUS010000009.1"/>
</dbReference>
<evidence type="ECO:0000256" key="1">
    <source>
        <dbReference type="SAM" id="MobiDB-lite"/>
    </source>
</evidence>
<keyword evidence="2" id="KW-0472">Membrane</keyword>
<feature type="compositionally biased region" description="Low complexity" evidence="1">
    <location>
        <begin position="144"/>
        <end position="153"/>
    </location>
</feature>
<proteinExistence type="predicted"/>